<sequence>MPSKSVATKPPASGSEDEIGASDLENSRPAPPKINRTVVKKPVKKAATTTKKTTAKPKLAKEPVDPPEVSDADEPDPAAMEPAPKPKQRKRVLKKDLVANHVAPAPEPEPVPEQEAAPAPTTAPVKKATKSTKAKAAEAQPEKEKAVAKSKPKTKRAPSHEPAPVIPETQPEPEEIEQSIVEEEEPPADLMDIDREPSPPPPPPKSHSRQPSASIQRQAAPGAAYSRARSTSRQPGTYSRGRSASDTERRMAESEASRRLADMTKKYEEMRMKYDSLTELGPKAAEANFERLKKATDQKAKDANDLIASLKKELADLRKSSSSTTAESAKLQSQVASLTSENEKLKEDQKTTHQSLTESQNEAKALTAKLEAARKTNAEKVPGSAVKKIDHGKMGGASAETVKENALKEELYRDLTGLIITSVKRKDGEDEYSCIQTGRNGTLHFHLTIATDSAISNPKTPPGLSYEDTEFAYEPLLDANRDADLMDILPDYLTEEICFPRNHAVKFYTKVVESMTKRVVVDED</sequence>
<dbReference type="PROSITE" id="PS50806">
    <property type="entry name" value="KRAB_RELATED"/>
    <property type="match status" value="1"/>
</dbReference>
<dbReference type="Pfam" id="PF12539">
    <property type="entry name" value="Csm1"/>
    <property type="match status" value="1"/>
</dbReference>
<dbReference type="GO" id="GO:1990644">
    <property type="term" value="F:microtubule site clamp"/>
    <property type="evidence" value="ECO:0007669"/>
    <property type="project" value="TreeGrafter"/>
</dbReference>
<feature type="compositionally biased region" description="Polar residues" evidence="1">
    <location>
        <begin position="331"/>
        <end position="340"/>
    </location>
</feature>
<dbReference type="InterPro" id="IPR020981">
    <property type="entry name" value="Csm1/Pcs1_C"/>
</dbReference>
<gene>
    <name evidence="3" type="ORF">D6D28_10242</name>
</gene>
<dbReference type="Proteomes" id="UP000304951">
    <property type="component" value="Unassembled WGS sequence"/>
</dbReference>
<dbReference type="EMBL" id="QZAF01000968">
    <property type="protein sequence ID" value="THV63997.1"/>
    <property type="molecule type" value="Genomic_DNA"/>
</dbReference>
<dbReference type="GO" id="GO:0033551">
    <property type="term" value="C:monopolin complex"/>
    <property type="evidence" value="ECO:0007669"/>
    <property type="project" value="InterPro"/>
</dbReference>
<dbReference type="InterPro" id="IPR003655">
    <property type="entry name" value="aKRAB"/>
</dbReference>
<evidence type="ECO:0000259" key="2">
    <source>
        <dbReference type="PROSITE" id="PS50806"/>
    </source>
</evidence>
<reference evidence="3 4" key="1">
    <citation type="submission" date="2018-10" db="EMBL/GenBank/DDBJ databases">
        <title>Fifty Aureobasidium pullulans genomes reveal a recombining polyextremotolerant generalist.</title>
        <authorList>
            <person name="Gostincar C."/>
            <person name="Turk M."/>
            <person name="Zajc J."/>
            <person name="Gunde-Cimerman N."/>
        </authorList>
    </citation>
    <scope>NUCLEOTIDE SEQUENCE [LARGE SCALE GENOMIC DNA]</scope>
    <source>
        <strain evidence="3 4">EXF-11900</strain>
    </source>
</reference>
<feature type="compositionally biased region" description="Low complexity" evidence="1">
    <location>
        <begin position="113"/>
        <end position="126"/>
    </location>
</feature>
<dbReference type="GO" id="GO:0072686">
    <property type="term" value="C:mitotic spindle"/>
    <property type="evidence" value="ECO:0007669"/>
    <property type="project" value="TreeGrafter"/>
</dbReference>
<dbReference type="GO" id="GO:0006355">
    <property type="term" value="P:regulation of DNA-templated transcription"/>
    <property type="evidence" value="ECO:0007669"/>
    <property type="project" value="InterPro"/>
</dbReference>
<dbReference type="PANTHER" id="PTHR28006:SF1">
    <property type="entry name" value="MONOPOLIN COMPLEX SUBUNIT CSM1"/>
    <property type="match status" value="1"/>
</dbReference>
<dbReference type="GO" id="GO:0051315">
    <property type="term" value="P:attachment of mitotic spindle microtubules to kinetochore"/>
    <property type="evidence" value="ECO:0007669"/>
    <property type="project" value="TreeGrafter"/>
</dbReference>
<protein>
    <recommendedName>
        <fullName evidence="2">KRAB-related domain-containing protein</fullName>
    </recommendedName>
</protein>
<feature type="compositionally biased region" description="Polar residues" evidence="1">
    <location>
        <begin position="228"/>
        <end position="242"/>
    </location>
</feature>
<dbReference type="GO" id="GO:0034506">
    <property type="term" value="C:chromosome, centromeric core domain"/>
    <property type="evidence" value="ECO:0007669"/>
    <property type="project" value="TreeGrafter"/>
</dbReference>
<dbReference type="GO" id="GO:0005730">
    <property type="term" value="C:nucleolus"/>
    <property type="evidence" value="ECO:0007669"/>
    <property type="project" value="TreeGrafter"/>
</dbReference>
<comment type="caution">
    <text evidence="3">The sequence shown here is derived from an EMBL/GenBank/DDBJ whole genome shotgun (WGS) entry which is preliminary data.</text>
</comment>
<feature type="compositionally biased region" description="Acidic residues" evidence="1">
    <location>
        <begin position="171"/>
        <end position="187"/>
    </location>
</feature>
<feature type="compositionally biased region" description="Basic residues" evidence="1">
    <location>
        <begin position="148"/>
        <end position="157"/>
    </location>
</feature>
<evidence type="ECO:0000313" key="4">
    <source>
        <dbReference type="Proteomes" id="UP000304951"/>
    </source>
</evidence>
<feature type="domain" description="KRAB-related" evidence="2">
    <location>
        <begin position="239"/>
        <end position="302"/>
    </location>
</feature>
<evidence type="ECO:0000256" key="1">
    <source>
        <dbReference type="SAM" id="MobiDB-lite"/>
    </source>
</evidence>
<dbReference type="AlphaFoldDB" id="A0A4S8RYH0"/>
<feature type="compositionally biased region" description="Basic and acidic residues" evidence="1">
    <location>
        <begin position="243"/>
        <end position="265"/>
    </location>
</feature>
<dbReference type="FunFam" id="3.90.1150.80:FF:000001">
    <property type="entry name" value="Chromosome segregation protein (Pcs1)"/>
    <property type="match status" value="1"/>
</dbReference>
<feature type="region of interest" description="Disordered" evidence="1">
    <location>
        <begin position="1"/>
        <end position="265"/>
    </location>
</feature>
<feature type="compositionally biased region" description="Low complexity" evidence="1">
    <location>
        <begin position="320"/>
        <end position="330"/>
    </location>
</feature>
<dbReference type="Gene3D" id="3.90.1150.80">
    <property type="match status" value="1"/>
</dbReference>
<dbReference type="InterPro" id="IPR040349">
    <property type="entry name" value="Csm1/Pcs1"/>
</dbReference>
<dbReference type="InterPro" id="IPR038608">
    <property type="entry name" value="Csm1/Pcs1_C_sf"/>
</dbReference>
<accession>A0A4S8RYH0</accession>
<feature type="compositionally biased region" description="Basic and acidic residues" evidence="1">
    <location>
        <begin position="341"/>
        <end position="351"/>
    </location>
</feature>
<feature type="region of interest" description="Disordered" evidence="1">
    <location>
        <begin position="316"/>
        <end position="363"/>
    </location>
</feature>
<dbReference type="CDD" id="cd23787">
    <property type="entry name" value="RWD_CSM1"/>
    <property type="match status" value="1"/>
</dbReference>
<organism evidence="3 4">
    <name type="scientific">Aureobasidium pullulans</name>
    <name type="common">Black yeast</name>
    <name type="synonym">Pullularia pullulans</name>
    <dbReference type="NCBI Taxonomy" id="5580"/>
    <lineage>
        <taxon>Eukaryota</taxon>
        <taxon>Fungi</taxon>
        <taxon>Dikarya</taxon>
        <taxon>Ascomycota</taxon>
        <taxon>Pezizomycotina</taxon>
        <taxon>Dothideomycetes</taxon>
        <taxon>Dothideomycetidae</taxon>
        <taxon>Dothideales</taxon>
        <taxon>Saccotheciaceae</taxon>
        <taxon>Aureobasidium</taxon>
    </lineage>
</organism>
<name>A0A4S8RYH0_AURPU</name>
<proteinExistence type="predicted"/>
<dbReference type="GO" id="GO:0045144">
    <property type="term" value="P:meiotic sister chromatid segregation"/>
    <property type="evidence" value="ECO:0007669"/>
    <property type="project" value="TreeGrafter"/>
</dbReference>
<dbReference type="PANTHER" id="PTHR28006">
    <property type="entry name" value="MONOPOLIN COMPLEX SUBUNIT CSM1"/>
    <property type="match status" value="1"/>
</dbReference>
<evidence type="ECO:0000313" key="3">
    <source>
        <dbReference type="EMBL" id="THV63997.1"/>
    </source>
</evidence>